<proteinExistence type="predicted"/>
<protein>
    <submittedName>
        <fullName evidence="1">DNA methyltransferase</fullName>
    </submittedName>
</protein>
<keyword evidence="1" id="KW-0489">Methyltransferase</keyword>
<dbReference type="AlphaFoldDB" id="A0A6N4A688"/>
<reference evidence="1 2" key="1">
    <citation type="journal article" date="2016" name="BMC Genomics">
        <title>Consensus pan-genome assembly of the specialised wine bacterium Oenococcus oeni.</title>
        <authorList>
            <person name="Sternes P.R."/>
            <person name="Borneman A.R."/>
        </authorList>
    </citation>
    <scope>NUCLEOTIDE SEQUENCE [LARGE SCALE GENOMIC DNA]</scope>
    <source>
        <strain evidence="1 2">AWRIB661</strain>
    </source>
</reference>
<dbReference type="Gene3D" id="3.40.50.150">
    <property type="entry name" value="Vaccinia Virus protein VP39"/>
    <property type="match status" value="1"/>
</dbReference>
<dbReference type="Proteomes" id="UP000181728">
    <property type="component" value="Unassembled WGS sequence"/>
</dbReference>
<organism evidence="1 2">
    <name type="scientific">Oenococcus oeni</name>
    <name type="common">Leuconostoc oenos</name>
    <dbReference type="NCBI Taxonomy" id="1247"/>
    <lineage>
        <taxon>Bacteria</taxon>
        <taxon>Bacillati</taxon>
        <taxon>Bacillota</taxon>
        <taxon>Bacilli</taxon>
        <taxon>Lactobacillales</taxon>
        <taxon>Lactobacillaceae</taxon>
        <taxon>Oenococcus</taxon>
    </lineage>
</organism>
<dbReference type="EMBL" id="MLOK01000045">
    <property type="protein sequence ID" value="OIM21020.1"/>
    <property type="molecule type" value="Genomic_DNA"/>
</dbReference>
<accession>A0A6N4A688</accession>
<dbReference type="SUPFAM" id="SSF53335">
    <property type="entry name" value="S-adenosyl-L-methionine-dependent methyltransferases"/>
    <property type="match status" value="1"/>
</dbReference>
<dbReference type="GO" id="GO:0032259">
    <property type="term" value="P:methylation"/>
    <property type="evidence" value="ECO:0007669"/>
    <property type="project" value="UniProtKB-KW"/>
</dbReference>
<gene>
    <name evidence="1" type="ORF">ATX59_06165</name>
</gene>
<dbReference type="InterPro" id="IPR029063">
    <property type="entry name" value="SAM-dependent_MTases_sf"/>
</dbReference>
<name>A0A6N4A688_OENOE</name>
<sequence length="263" mass="29903">MKPENLVKAVKILDNHIPKELDDPNSIAQAAEKLELKNFNQSELVNGFNLFFAQRFEDRLQIFNRITPPVIGDLMALVTEKLGLAKQQIFDPEIVFPDLIFQFASHFGRSVYGRAADPIIDASLKKLANIYRFDFTDSDHGKIVVSRILGIDFAAEMNHFFKASNLKLGESAILLVNNSDLQSNSFAEILKKNKNMALLAIIELPTKLFKHSEMRSSLLILRRKVDNEKVTAQVLLAQIPELSNKEDFSKFVSQLETWKKENL</sequence>
<dbReference type="RefSeq" id="WP_071448985.1">
    <property type="nucleotide sequence ID" value="NZ_MLMO01000101.1"/>
</dbReference>
<dbReference type="GO" id="GO:0008168">
    <property type="term" value="F:methyltransferase activity"/>
    <property type="evidence" value="ECO:0007669"/>
    <property type="project" value="UniProtKB-KW"/>
</dbReference>
<keyword evidence="1" id="KW-0808">Transferase</keyword>
<evidence type="ECO:0000313" key="2">
    <source>
        <dbReference type="Proteomes" id="UP000181728"/>
    </source>
</evidence>
<comment type="caution">
    <text evidence="1">The sequence shown here is derived from an EMBL/GenBank/DDBJ whole genome shotgun (WGS) entry which is preliminary data.</text>
</comment>
<evidence type="ECO:0000313" key="1">
    <source>
        <dbReference type="EMBL" id="OIM21020.1"/>
    </source>
</evidence>